<accession>A0ABT7GKC2</accession>
<dbReference type="EMBL" id="JARTOI010000132">
    <property type="protein sequence ID" value="MDK5174245.1"/>
    <property type="molecule type" value="Genomic_DNA"/>
</dbReference>
<organism evidence="1 2">
    <name type="scientific">Serratia nevei</name>
    <dbReference type="NCBI Taxonomy" id="2703794"/>
    <lineage>
        <taxon>Bacteria</taxon>
        <taxon>Pseudomonadati</taxon>
        <taxon>Pseudomonadota</taxon>
        <taxon>Gammaproteobacteria</taxon>
        <taxon>Enterobacterales</taxon>
        <taxon>Yersiniaceae</taxon>
        <taxon>Serratia</taxon>
    </lineage>
</organism>
<dbReference type="Proteomes" id="UP001174748">
    <property type="component" value="Unassembled WGS sequence"/>
</dbReference>
<evidence type="ECO:0000313" key="1">
    <source>
        <dbReference type="EMBL" id="MDK5174245.1"/>
    </source>
</evidence>
<protein>
    <submittedName>
        <fullName evidence="1">Uncharacterized protein</fullName>
    </submittedName>
</protein>
<dbReference type="RefSeq" id="WP_158091393.1">
    <property type="nucleotide sequence ID" value="NZ_JARTLS010000299.1"/>
</dbReference>
<gene>
    <name evidence="1" type="ORF">P9921_27960</name>
</gene>
<name>A0ABT7GKC2_9GAMM</name>
<keyword evidence="2" id="KW-1185">Reference proteome</keyword>
<reference evidence="1" key="1">
    <citation type="submission" date="2023-01" db="EMBL/GenBank/DDBJ databases">
        <title>Genomic dissection of endemic carbapenem resistance: metallo-beta-lactamase gene dissemination through clonal, plasmid and integron transfer pathways.</title>
        <authorList>
            <person name="Macesic N."/>
        </authorList>
    </citation>
    <scope>NUCLEOTIDE SEQUENCE</scope>
    <source>
        <strain evidence="1">CPO382</strain>
    </source>
</reference>
<sequence>MIYNEWPIASHRFKKFITPVDAFANYWREGYMQKLSIVGVYNINKTYSWGTR</sequence>
<evidence type="ECO:0000313" key="2">
    <source>
        <dbReference type="Proteomes" id="UP001174748"/>
    </source>
</evidence>
<comment type="caution">
    <text evidence="1">The sequence shown here is derived from an EMBL/GenBank/DDBJ whole genome shotgun (WGS) entry which is preliminary data.</text>
</comment>
<proteinExistence type="predicted"/>